<dbReference type="EC" id="4.1.1.65" evidence="5"/>
<dbReference type="Proteomes" id="UP000306509">
    <property type="component" value="Unassembled WGS sequence"/>
</dbReference>
<gene>
    <name evidence="5" type="primary">psd</name>
    <name evidence="5" type="ORF">DSM106044_02583</name>
</gene>
<dbReference type="GO" id="GO:0004609">
    <property type="term" value="F:phosphatidylserine decarboxylase activity"/>
    <property type="evidence" value="ECO:0007669"/>
    <property type="project" value="UniProtKB-EC"/>
</dbReference>
<keyword evidence="6" id="KW-1185">Reference proteome</keyword>
<dbReference type="InterPro" id="IPR003817">
    <property type="entry name" value="PS_Dcarbxylase"/>
</dbReference>
<evidence type="ECO:0000313" key="6">
    <source>
        <dbReference type="Proteomes" id="UP000306509"/>
    </source>
</evidence>
<evidence type="ECO:0000256" key="1">
    <source>
        <dbReference type="ARBA" id="ARBA00022793"/>
    </source>
</evidence>
<evidence type="ECO:0000256" key="4">
    <source>
        <dbReference type="ARBA" id="ARBA00023317"/>
    </source>
</evidence>
<evidence type="ECO:0000256" key="2">
    <source>
        <dbReference type="ARBA" id="ARBA00023145"/>
    </source>
</evidence>
<evidence type="ECO:0000313" key="5">
    <source>
        <dbReference type="EMBL" id="TLD00545.1"/>
    </source>
</evidence>
<evidence type="ECO:0000256" key="3">
    <source>
        <dbReference type="ARBA" id="ARBA00023239"/>
    </source>
</evidence>
<dbReference type="PANTHER" id="PTHR10067:SF17">
    <property type="entry name" value="PHOSPHATIDYLSERINE DECARBOXYLASE PROENZYME 2"/>
    <property type="match status" value="1"/>
</dbReference>
<dbReference type="GO" id="GO:0008654">
    <property type="term" value="P:phospholipid biosynthetic process"/>
    <property type="evidence" value="ECO:0007669"/>
    <property type="project" value="InterPro"/>
</dbReference>
<keyword evidence="4" id="KW-0670">Pyruvate</keyword>
<keyword evidence="2" id="KW-0865">Zymogen</keyword>
<keyword evidence="1" id="KW-0210">Decarboxylase</keyword>
<dbReference type="Pfam" id="PF02666">
    <property type="entry name" value="PS_Dcarbxylase"/>
    <property type="match status" value="1"/>
</dbReference>
<dbReference type="STRING" id="180332.GCA_000797495_05452"/>
<accession>A0A4U8Q6N1</accession>
<protein>
    <submittedName>
        <fullName evidence="5">Phosphatidylserine decarboxylase proenzyme</fullName>
        <ecNumber evidence="5">4.1.1.65</ecNumber>
    </submittedName>
</protein>
<name>A0A4U8Q6N1_9FIRM</name>
<reference evidence="5 6" key="1">
    <citation type="journal article" date="2019" name="Anaerobe">
        <title>Detection of Robinsoniella peoriensis in multiple bone samples of a trauma patient.</title>
        <authorList>
            <person name="Schrottner P."/>
            <person name="Hartwich K."/>
            <person name="Bunk B."/>
            <person name="Schober I."/>
            <person name="Helbig S."/>
            <person name="Rudolph W.W."/>
            <person name="Gunzer F."/>
        </authorList>
    </citation>
    <scope>NUCLEOTIDE SEQUENCE [LARGE SCALE GENOMIC DNA]</scope>
    <source>
        <strain evidence="5 6">DSM 106044</strain>
    </source>
</reference>
<organism evidence="5 6">
    <name type="scientific">Robinsoniella peoriensis</name>
    <dbReference type="NCBI Taxonomy" id="180332"/>
    <lineage>
        <taxon>Bacteria</taxon>
        <taxon>Bacillati</taxon>
        <taxon>Bacillota</taxon>
        <taxon>Clostridia</taxon>
        <taxon>Lachnospirales</taxon>
        <taxon>Lachnospiraceae</taxon>
        <taxon>Robinsoniella</taxon>
    </lineage>
</organism>
<proteinExistence type="predicted"/>
<comment type="caution">
    <text evidence="5">The sequence shown here is derived from an EMBL/GenBank/DDBJ whole genome shotgun (WGS) entry which is preliminary data.</text>
</comment>
<dbReference type="EMBL" id="QGQD01000053">
    <property type="protein sequence ID" value="TLD00545.1"/>
    <property type="molecule type" value="Genomic_DNA"/>
</dbReference>
<sequence length="290" mass="33470">MGVKMKYIDRKGKLYENEETQDKILRKLYASLWGRLLLKPLIRPGFSELAGKFLDTGASRCIIKPFIQKNNIDMSPYELREYHSFNDFFTREIKPEERMIDYDETHLVSPADGKISAYHLGNTNRFFVKNTCYTISSLLQNQKLAKRYKNGAAIIIRLSVDDYHRYCYPSDGLKSSNYYIPGVLHTVQPAACETVPVYKENQREYTLIKTRCFGTLLQMEVGALLVGRIKNYQQEGFVKKGHEKGKFEYGGSTIILLVEPDKVKIAPEFFENTENGYETFIKMGECIGKI</sequence>
<dbReference type="PANTHER" id="PTHR10067">
    <property type="entry name" value="PHOSPHATIDYLSERINE DECARBOXYLASE"/>
    <property type="match status" value="1"/>
</dbReference>
<dbReference type="AlphaFoldDB" id="A0A4U8Q6N1"/>
<keyword evidence="3 5" id="KW-0456">Lyase</keyword>